<feature type="signal peptide" evidence="2">
    <location>
        <begin position="1"/>
        <end position="20"/>
    </location>
</feature>
<dbReference type="Proteomes" id="UP000033647">
    <property type="component" value="Unassembled WGS sequence"/>
</dbReference>
<keyword evidence="2" id="KW-0732">Signal</keyword>
<gene>
    <name evidence="3" type="ORF">TI39_contig334g00012</name>
</gene>
<evidence type="ECO:0000256" key="1">
    <source>
        <dbReference type="SAM" id="Coils"/>
    </source>
</evidence>
<sequence>MNRLCLVFYILLLTAAVLVGWNIDQRTDRGQWALGLMMAASTGGAPVLASLGVGEEGAPASNPLDICQRHIASLEQEAIGIETANQDLKSAHANELQHAKESLGRKIKDLKQQNELVQTHMNEHVCPTHVDDNDAQ</sequence>
<name>A0A0F4GSC7_9PEZI</name>
<keyword evidence="4" id="KW-1185">Reference proteome</keyword>
<organism evidence="3 4">
    <name type="scientific">Zymoseptoria brevis</name>
    <dbReference type="NCBI Taxonomy" id="1047168"/>
    <lineage>
        <taxon>Eukaryota</taxon>
        <taxon>Fungi</taxon>
        <taxon>Dikarya</taxon>
        <taxon>Ascomycota</taxon>
        <taxon>Pezizomycotina</taxon>
        <taxon>Dothideomycetes</taxon>
        <taxon>Dothideomycetidae</taxon>
        <taxon>Mycosphaerellales</taxon>
        <taxon>Mycosphaerellaceae</taxon>
        <taxon>Zymoseptoria</taxon>
    </lineage>
</organism>
<evidence type="ECO:0000313" key="4">
    <source>
        <dbReference type="Proteomes" id="UP000033647"/>
    </source>
</evidence>
<reference evidence="3 4" key="1">
    <citation type="submission" date="2015-03" db="EMBL/GenBank/DDBJ databases">
        <title>RNA-seq based gene annotation and comparative genomics of four Zymoseptoria species reveal species-specific pathogenicity related genes and transposable element activity.</title>
        <authorList>
            <person name="Grandaubert J."/>
            <person name="Bhattacharyya A."/>
            <person name="Stukenbrock E.H."/>
        </authorList>
    </citation>
    <scope>NUCLEOTIDE SEQUENCE [LARGE SCALE GENOMIC DNA]</scope>
    <source>
        <strain evidence="3 4">Zb18110</strain>
    </source>
</reference>
<protein>
    <submittedName>
        <fullName evidence="3">Uncharacterized protein</fullName>
    </submittedName>
</protein>
<dbReference type="AlphaFoldDB" id="A0A0F4GSC7"/>
<feature type="chain" id="PRO_5002468970" evidence="2">
    <location>
        <begin position="21"/>
        <end position="136"/>
    </location>
</feature>
<accession>A0A0F4GSC7</accession>
<dbReference type="EMBL" id="LAFY01000326">
    <property type="protein sequence ID" value="KJY00360.1"/>
    <property type="molecule type" value="Genomic_DNA"/>
</dbReference>
<evidence type="ECO:0000256" key="2">
    <source>
        <dbReference type="SAM" id="SignalP"/>
    </source>
</evidence>
<comment type="caution">
    <text evidence="3">The sequence shown here is derived from an EMBL/GenBank/DDBJ whole genome shotgun (WGS) entry which is preliminary data.</text>
</comment>
<feature type="coiled-coil region" evidence="1">
    <location>
        <begin position="71"/>
        <end position="120"/>
    </location>
</feature>
<proteinExistence type="predicted"/>
<evidence type="ECO:0000313" key="3">
    <source>
        <dbReference type="EMBL" id="KJY00360.1"/>
    </source>
</evidence>
<keyword evidence="1" id="KW-0175">Coiled coil</keyword>